<dbReference type="InterPro" id="IPR036615">
    <property type="entry name" value="Mur_ligase_C_dom_sf"/>
</dbReference>
<comment type="function">
    <text evidence="10 11">Involved in cell wall formation. Catalyzes the final step in the synthesis of UDP-N-acetylmuramoyl-pentapeptide, the precursor of murein.</text>
</comment>
<keyword evidence="4 10" id="KW-0547">Nucleotide-binding</keyword>
<comment type="subcellular location">
    <subcellularLocation>
        <location evidence="10 11">Cytoplasm</location>
    </subcellularLocation>
</comment>
<keyword evidence="1 10" id="KW-0963">Cytoplasm</keyword>
<dbReference type="GO" id="GO:0009252">
    <property type="term" value="P:peptidoglycan biosynthetic process"/>
    <property type="evidence" value="ECO:0007669"/>
    <property type="project" value="UniProtKB-UniRule"/>
</dbReference>
<dbReference type="Pfam" id="PF02875">
    <property type="entry name" value="Mur_ligase_C"/>
    <property type="match status" value="1"/>
</dbReference>
<evidence type="ECO:0000259" key="13">
    <source>
        <dbReference type="Pfam" id="PF02875"/>
    </source>
</evidence>
<keyword evidence="8 10" id="KW-0131">Cell cycle</keyword>
<feature type="domain" description="Mur ligase N-terminal catalytic" evidence="12">
    <location>
        <begin position="39"/>
        <end position="86"/>
    </location>
</feature>
<dbReference type="Pfam" id="PF08245">
    <property type="entry name" value="Mur_ligase_M"/>
    <property type="match status" value="1"/>
</dbReference>
<dbReference type="GO" id="GO:0008360">
    <property type="term" value="P:regulation of cell shape"/>
    <property type="evidence" value="ECO:0007669"/>
    <property type="project" value="UniProtKB-KW"/>
</dbReference>
<dbReference type="AlphaFoldDB" id="D8PBB5"/>
<dbReference type="PANTHER" id="PTHR43024:SF1">
    <property type="entry name" value="UDP-N-ACETYLMURAMOYL-TRIPEPTIDE--D-ALANYL-D-ALANINE LIGASE"/>
    <property type="match status" value="1"/>
</dbReference>
<evidence type="ECO:0000313" key="15">
    <source>
        <dbReference type="EMBL" id="CBK40524.1"/>
    </source>
</evidence>
<dbReference type="Proteomes" id="UP000001660">
    <property type="component" value="Chromosome"/>
</dbReference>
<dbReference type="GO" id="GO:0071555">
    <property type="term" value="P:cell wall organization"/>
    <property type="evidence" value="ECO:0007669"/>
    <property type="project" value="UniProtKB-KW"/>
</dbReference>
<dbReference type="STRING" id="330214.NIDE0757"/>
<accession>D8PBB5</accession>
<gene>
    <name evidence="10 15" type="primary">murF</name>
    <name evidence="15" type="ORF">NIDE0757</name>
</gene>
<feature type="binding site" evidence="10">
    <location>
        <begin position="130"/>
        <end position="136"/>
    </location>
    <ligand>
        <name>ATP</name>
        <dbReference type="ChEBI" id="CHEBI:30616"/>
    </ligand>
</feature>
<evidence type="ECO:0000256" key="4">
    <source>
        <dbReference type="ARBA" id="ARBA00022741"/>
    </source>
</evidence>
<evidence type="ECO:0000313" key="16">
    <source>
        <dbReference type="Proteomes" id="UP000001660"/>
    </source>
</evidence>
<dbReference type="Gene3D" id="3.40.1190.10">
    <property type="entry name" value="Mur-like, catalytic domain"/>
    <property type="match status" value="1"/>
</dbReference>
<name>D8PBB5_9BACT</name>
<keyword evidence="7 10" id="KW-0573">Peptidoglycan synthesis</keyword>
<dbReference type="SUPFAM" id="SSF53623">
    <property type="entry name" value="MurD-like peptide ligases, catalytic domain"/>
    <property type="match status" value="1"/>
</dbReference>
<keyword evidence="3 10" id="KW-0132">Cell division</keyword>
<dbReference type="EC" id="6.3.2.10" evidence="10 11"/>
<dbReference type="Gene3D" id="3.40.1390.10">
    <property type="entry name" value="MurE/MurF, N-terminal domain"/>
    <property type="match status" value="1"/>
</dbReference>
<dbReference type="KEGG" id="nde:NIDE0757"/>
<evidence type="ECO:0000256" key="9">
    <source>
        <dbReference type="ARBA" id="ARBA00023316"/>
    </source>
</evidence>
<dbReference type="SUPFAM" id="SSF63418">
    <property type="entry name" value="MurE/MurF N-terminal domain"/>
    <property type="match status" value="1"/>
</dbReference>
<feature type="domain" description="Mur ligase C-terminal" evidence="13">
    <location>
        <begin position="342"/>
        <end position="465"/>
    </location>
</feature>
<evidence type="ECO:0000256" key="1">
    <source>
        <dbReference type="ARBA" id="ARBA00022490"/>
    </source>
</evidence>
<dbReference type="InterPro" id="IPR036565">
    <property type="entry name" value="Mur-like_cat_sf"/>
</dbReference>
<feature type="domain" description="Mur ligase central" evidence="14">
    <location>
        <begin position="128"/>
        <end position="316"/>
    </location>
</feature>
<evidence type="ECO:0000256" key="7">
    <source>
        <dbReference type="ARBA" id="ARBA00022984"/>
    </source>
</evidence>
<evidence type="ECO:0000259" key="12">
    <source>
        <dbReference type="Pfam" id="PF01225"/>
    </source>
</evidence>
<evidence type="ECO:0000256" key="11">
    <source>
        <dbReference type="RuleBase" id="RU004136"/>
    </source>
</evidence>
<dbReference type="InterPro" id="IPR013221">
    <property type="entry name" value="Mur_ligase_cen"/>
</dbReference>
<dbReference type="GO" id="GO:0051301">
    <property type="term" value="P:cell division"/>
    <property type="evidence" value="ECO:0007669"/>
    <property type="project" value="UniProtKB-KW"/>
</dbReference>
<dbReference type="EMBL" id="FP929003">
    <property type="protein sequence ID" value="CBK40524.1"/>
    <property type="molecule type" value="Genomic_DNA"/>
</dbReference>
<dbReference type="NCBIfam" id="TIGR01143">
    <property type="entry name" value="murF"/>
    <property type="match status" value="1"/>
</dbReference>
<evidence type="ECO:0000256" key="3">
    <source>
        <dbReference type="ARBA" id="ARBA00022618"/>
    </source>
</evidence>
<dbReference type="InterPro" id="IPR051046">
    <property type="entry name" value="MurCDEF_CellWall_CoF430Synth"/>
</dbReference>
<dbReference type="OrthoDB" id="9801978at2"/>
<evidence type="ECO:0000256" key="8">
    <source>
        <dbReference type="ARBA" id="ARBA00023306"/>
    </source>
</evidence>
<keyword evidence="5 10" id="KW-0067">ATP-binding</keyword>
<protein>
    <recommendedName>
        <fullName evidence="10 11">UDP-N-acetylmuramoyl-tripeptide--D-alanyl-D-alanine ligase</fullName>
        <ecNumber evidence="10 11">6.3.2.10</ecNumber>
    </recommendedName>
    <alternativeName>
        <fullName evidence="10">D-alanyl-D-alanine-adding enzyme</fullName>
    </alternativeName>
</protein>
<evidence type="ECO:0000256" key="10">
    <source>
        <dbReference type="HAMAP-Rule" id="MF_02019"/>
    </source>
</evidence>
<dbReference type="InterPro" id="IPR005863">
    <property type="entry name" value="UDP-N-AcMur_synth"/>
</dbReference>
<organism evidence="15 16">
    <name type="scientific">Nitrospira defluvii</name>
    <dbReference type="NCBI Taxonomy" id="330214"/>
    <lineage>
        <taxon>Bacteria</taxon>
        <taxon>Pseudomonadati</taxon>
        <taxon>Nitrospirota</taxon>
        <taxon>Nitrospiria</taxon>
        <taxon>Nitrospirales</taxon>
        <taxon>Nitrospiraceae</taxon>
        <taxon>Nitrospira</taxon>
    </lineage>
</organism>
<evidence type="ECO:0000259" key="14">
    <source>
        <dbReference type="Pfam" id="PF08245"/>
    </source>
</evidence>
<comment type="similarity">
    <text evidence="10">Belongs to the MurCDEF family. MurF subfamily.</text>
</comment>
<evidence type="ECO:0000256" key="5">
    <source>
        <dbReference type="ARBA" id="ARBA00022840"/>
    </source>
</evidence>
<reference evidence="15 16" key="1">
    <citation type="journal article" date="2010" name="Proc. Natl. Acad. Sci. U.S.A.">
        <title>A Nitrospira metagenome illuminates the physiology and evolution of globally important nitrite-oxidizing bacteria.</title>
        <authorList>
            <person name="Lucker S."/>
            <person name="Wagner M."/>
            <person name="Maixner F."/>
            <person name="Pelletier E."/>
            <person name="Koch H."/>
            <person name="Vacherie B."/>
            <person name="Rattei T."/>
            <person name="Sinninghe Damste J."/>
            <person name="Spieck E."/>
            <person name="Le Paslier D."/>
            <person name="Daims H."/>
        </authorList>
    </citation>
    <scope>NUCLEOTIDE SEQUENCE [LARGE SCALE GENOMIC DNA]</scope>
</reference>
<dbReference type="InterPro" id="IPR004101">
    <property type="entry name" value="Mur_ligase_C"/>
</dbReference>
<keyword evidence="9 10" id="KW-0961">Cell wall biogenesis/degradation</keyword>
<sequence length="487" mass="52413">MREHGNRGVMALFTVEEICEVLSVRPPAGVTPQDLKQRIRRVVTDSRSVRKGDLFIAFQGERFDAHTFVPKALAQGAVCAIVQEDYRLPPAPKRTGVPVLLGVRDTLEAYQRLATHYRNRFPIPVIAITGSNGKTTTKEMVAQVVAQRWKTLKTEGNLNNRIGVPQTLFQLAPRHQAAVIEMGVDQQGQTTRLCEIARPTIGVITNIGPDHLEFFGSMEGSAQAKAELLDHLPQDGAVVLNADDEYFDYLAARAQCRVVAFGISPKAAIRAANIRVDEKGGTLFGLVVPGKSRQTEIRIRAQGQHNVSNALAAAAVGYVLGLSGTAIAEGLAKFRPAAMRSQISLSHGVQVINDCYNANPASMKAAVQLLAELGRGKRSIAALGDMLELGTDSKRMHREVGAFLAAQGIGHLLACGVLGRELAEGARQAGMASDRITELPDAPAAAAALARMVRQGDVVLVKASRGMRMEQVVEAVMGMRRVARKAC</sequence>
<dbReference type="eggNOG" id="COG0770">
    <property type="taxonomic scope" value="Bacteria"/>
</dbReference>
<comment type="pathway">
    <text evidence="10 11">Cell wall biogenesis; peptidoglycan biosynthesis.</text>
</comment>
<dbReference type="GO" id="GO:0047480">
    <property type="term" value="F:UDP-N-acetylmuramoyl-tripeptide-D-alanyl-D-alanine ligase activity"/>
    <property type="evidence" value="ECO:0007669"/>
    <property type="project" value="UniProtKB-UniRule"/>
</dbReference>
<comment type="catalytic activity">
    <reaction evidence="10 11">
        <text>D-alanyl-D-alanine + UDP-N-acetyl-alpha-D-muramoyl-L-alanyl-gamma-D-glutamyl-meso-2,6-diaminopimelate + ATP = UDP-N-acetyl-alpha-D-muramoyl-L-alanyl-gamma-D-glutamyl-meso-2,6-diaminopimeloyl-D-alanyl-D-alanine + ADP + phosphate + H(+)</text>
        <dbReference type="Rhea" id="RHEA:28374"/>
        <dbReference type="ChEBI" id="CHEBI:15378"/>
        <dbReference type="ChEBI" id="CHEBI:30616"/>
        <dbReference type="ChEBI" id="CHEBI:43474"/>
        <dbReference type="ChEBI" id="CHEBI:57822"/>
        <dbReference type="ChEBI" id="CHEBI:61386"/>
        <dbReference type="ChEBI" id="CHEBI:83905"/>
        <dbReference type="ChEBI" id="CHEBI:456216"/>
        <dbReference type="EC" id="6.3.2.10"/>
    </reaction>
</comment>
<keyword evidence="16" id="KW-1185">Reference proteome</keyword>
<dbReference type="GO" id="GO:0008766">
    <property type="term" value="F:UDP-N-acetylmuramoylalanyl-D-glutamyl-2,6-diaminopimelate-D-alanyl-D-alanine ligase activity"/>
    <property type="evidence" value="ECO:0007669"/>
    <property type="project" value="RHEA"/>
</dbReference>
<dbReference type="PANTHER" id="PTHR43024">
    <property type="entry name" value="UDP-N-ACETYLMURAMOYL-TRIPEPTIDE--D-ALANYL-D-ALANINE LIGASE"/>
    <property type="match status" value="1"/>
</dbReference>
<evidence type="ECO:0000256" key="6">
    <source>
        <dbReference type="ARBA" id="ARBA00022960"/>
    </source>
</evidence>
<dbReference type="InterPro" id="IPR000713">
    <property type="entry name" value="Mur_ligase_N"/>
</dbReference>
<dbReference type="Gene3D" id="3.90.190.20">
    <property type="entry name" value="Mur ligase, C-terminal domain"/>
    <property type="match status" value="1"/>
</dbReference>
<dbReference type="Pfam" id="PF01225">
    <property type="entry name" value="Mur_ligase"/>
    <property type="match status" value="1"/>
</dbReference>
<keyword evidence="6 10" id="KW-0133">Cell shape</keyword>
<dbReference type="GO" id="GO:0005524">
    <property type="term" value="F:ATP binding"/>
    <property type="evidence" value="ECO:0007669"/>
    <property type="project" value="UniProtKB-UniRule"/>
</dbReference>
<evidence type="ECO:0000256" key="2">
    <source>
        <dbReference type="ARBA" id="ARBA00022598"/>
    </source>
</evidence>
<dbReference type="InterPro" id="IPR035911">
    <property type="entry name" value="MurE/MurF_N"/>
</dbReference>
<dbReference type="UniPathway" id="UPA00219"/>
<proteinExistence type="inferred from homology"/>
<keyword evidence="2 10" id="KW-0436">Ligase</keyword>
<dbReference type="SUPFAM" id="SSF53244">
    <property type="entry name" value="MurD-like peptide ligases, peptide-binding domain"/>
    <property type="match status" value="1"/>
</dbReference>
<dbReference type="HAMAP" id="MF_02019">
    <property type="entry name" value="MurF"/>
    <property type="match status" value="1"/>
</dbReference>
<dbReference type="HOGENOM" id="CLU_031507_0_0_0"/>
<dbReference type="GO" id="GO:0005737">
    <property type="term" value="C:cytoplasm"/>
    <property type="evidence" value="ECO:0007669"/>
    <property type="project" value="UniProtKB-SubCell"/>
</dbReference>